<dbReference type="HAMAP" id="MF_01080">
    <property type="entry name" value="TruB_bact"/>
    <property type="match status" value="1"/>
</dbReference>
<feature type="domain" description="Pseudouridine synthase II N-terminal" evidence="6">
    <location>
        <begin position="24"/>
        <end position="178"/>
    </location>
</feature>
<dbReference type="EMBL" id="CP002207">
    <property type="protein sequence ID" value="ADP32181.1"/>
    <property type="molecule type" value="Genomic_DNA"/>
</dbReference>
<dbReference type="NCBIfam" id="TIGR00431">
    <property type="entry name" value="TruB"/>
    <property type="match status" value="1"/>
</dbReference>
<dbReference type="RefSeq" id="WP_003328894.1">
    <property type="nucleotide sequence ID" value="NC_014639.1"/>
</dbReference>
<dbReference type="CDD" id="cd02573">
    <property type="entry name" value="PseudoU_synth_EcTruB"/>
    <property type="match status" value="1"/>
</dbReference>
<dbReference type="SUPFAM" id="SSF55120">
    <property type="entry name" value="Pseudouridine synthase"/>
    <property type="match status" value="1"/>
</dbReference>
<evidence type="ECO:0000256" key="2">
    <source>
        <dbReference type="ARBA" id="ARBA00005642"/>
    </source>
</evidence>
<evidence type="ECO:0000259" key="7">
    <source>
        <dbReference type="Pfam" id="PF16198"/>
    </source>
</evidence>
<protein>
    <recommendedName>
        <fullName evidence="5">tRNA pseudouridine synthase B</fullName>
        <ecNumber evidence="5">5.4.99.25</ecNumber>
    </recommendedName>
    <alternativeName>
        <fullName evidence="5">tRNA pseudouridine(55) synthase</fullName>
        <shortName evidence="5">Psi55 synthase</shortName>
    </alternativeName>
    <alternativeName>
        <fullName evidence="5">tRNA pseudouridylate synthase</fullName>
    </alternativeName>
    <alternativeName>
        <fullName evidence="5">tRNA-uridine isomerase</fullName>
    </alternativeName>
</protein>
<dbReference type="InterPro" id="IPR020103">
    <property type="entry name" value="PsdUridine_synth_cat_dom_sf"/>
</dbReference>
<dbReference type="Pfam" id="PF01509">
    <property type="entry name" value="TruB_N"/>
    <property type="match status" value="1"/>
</dbReference>
<evidence type="ECO:0000259" key="6">
    <source>
        <dbReference type="Pfam" id="PF01509"/>
    </source>
</evidence>
<evidence type="ECO:0000256" key="4">
    <source>
        <dbReference type="ARBA" id="ARBA00023235"/>
    </source>
</evidence>
<comment type="similarity">
    <text evidence="2 5">Belongs to the pseudouridine synthase TruB family. Type 1 subfamily.</text>
</comment>
<comment type="catalytic activity">
    <reaction evidence="1 5">
        <text>uridine(55) in tRNA = pseudouridine(55) in tRNA</text>
        <dbReference type="Rhea" id="RHEA:42532"/>
        <dbReference type="Rhea" id="RHEA-COMP:10101"/>
        <dbReference type="Rhea" id="RHEA-COMP:10102"/>
        <dbReference type="ChEBI" id="CHEBI:65314"/>
        <dbReference type="ChEBI" id="CHEBI:65315"/>
        <dbReference type="EC" id="5.4.99.25"/>
    </reaction>
</comment>
<dbReference type="Pfam" id="PF16198">
    <property type="entry name" value="TruB_C_2"/>
    <property type="match status" value="1"/>
</dbReference>
<dbReference type="InterPro" id="IPR032819">
    <property type="entry name" value="TruB_C"/>
</dbReference>
<gene>
    <name evidence="5 8" type="primary">truB</name>
    <name evidence="8" type="ordered locus">BATR1942_06135</name>
</gene>
<keyword evidence="3 5" id="KW-0819">tRNA processing</keyword>
<organism evidence="8 9">
    <name type="scientific">Bacillus atrophaeus (strain 1942)</name>
    <dbReference type="NCBI Taxonomy" id="720555"/>
    <lineage>
        <taxon>Bacteria</taxon>
        <taxon>Bacillati</taxon>
        <taxon>Bacillota</taxon>
        <taxon>Bacilli</taxon>
        <taxon>Bacillales</taxon>
        <taxon>Bacillaceae</taxon>
        <taxon>Bacillus</taxon>
    </lineage>
</organism>
<evidence type="ECO:0000313" key="8">
    <source>
        <dbReference type="EMBL" id="ADP32181.1"/>
    </source>
</evidence>
<feature type="domain" description="tRNA pseudouridylate synthase B C-terminal" evidence="7">
    <location>
        <begin position="179"/>
        <end position="237"/>
    </location>
</feature>
<dbReference type="EC" id="5.4.99.25" evidence="5"/>
<reference evidence="8 9" key="1">
    <citation type="journal article" date="2011" name="Front. Microbiol.">
        <title>Genomic signatures of strain selection and enhancement in Bacillus atrophaeus var. globigii, a historical biowarfare simulant.</title>
        <authorList>
            <person name="Gibbons H.S."/>
            <person name="Broomall S.M."/>
            <person name="McNew L.A."/>
            <person name="Daligault H."/>
            <person name="Chapman C."/>
            <person name="Bruce D."/>
            <person name="Karavis M."/>
            <person name="Krepps M."/>
            <person name="McGregor P.A."/>
            <person name="Hong C."/>
            <person name="Park K.H."/>
            <person name="Akmal A."/>
            <person name="Feldman A."/>
            <person name="Lin J.S."/>
            <person name="Chang W.E."/>
            <person name="Higgs B.W."/>
            <person name="Demirev P."/>
            <person name="Lindquist J."/>
            <person name="Liem A."/>
            <person name="Fochler E."/>
            <person name="Read T.D."/>
            <person name="Tapia R."/>
            <person name="Johnson S."/>
            <person name="Bishop-Lilly K.A."/>
            <person name="Detter C."/>
            <person name="Han C."/>
            <person name="Sozhamannan S."/>
            <person name="Rosenzweig C.N."/>
            <person name="Skowronski E.W."/>
        </authorList>
    </citation>
    <scope>NUCLEOTIDE SEQUENCE [LARGE SCALE GENOMIC DNA]</scope>
    <source>
        <strain evidence="8 9">1942</strain>
    </source>
</reference>
<dbReference type="InterPro" id="IPR014780">
    <property type="entry name" value="tRNA_psdUridine_synth_TruB"/>
</dbReference>
<comment type="function">
    <text evidence="5">Responsible for synthesis of pseudouridine from uracil-55 in the psi GC loop of transfer RNAs.</text>
</comment>
<dbReference type="InterPro" id="IPR002501">
    <property type="entry name" value="PsdUridine_synth_N"/>
</dbReference>
<dbReference type="PANTHER" id="PTHR13767">
    <property type="entry name" value="TRNA-PSEUDOURIDINE SYNTHASE"/>
    <property type="match status" value="1"/>
</dbReference>
<feature type="active site" description="Nucleophile" evidence="5">
    <location>
        <position position="39"/>
    </location>
</feature>
<accession>A0ABN3ZD34</accession>
<dbReference type="Proteomes" id="UP000006867">
    <property type="component" value="Chromosome"/>
</dbReference>
<evidence type="ECO:0000313" key="9">
    <source>
        <dbReference type="Proteomes" id="UP000006867"/>
    </source>
</evidence>
<keyword evidence="9" id="KW-1185">Reference proteome</keyword>
<evidence type="ECO:0000256" key="3">
    <source>
        <dbReference type="ARBA" id="ARBA00022694"/>
    </source>
</evidence>
<sequence>MVNGVLLLHKPVGMTSHDCVMKIRKLLRTKKVGHTGTLDPEVSGVLPICVGRATKIVEYLTEKSKTYDAEVTLGVSTTTEDQTGETVAAKAVDKSITEAEVTRVLDSLKGRQEQVPPMYSAVKINGKKLYEYARAGIEVERPKRSITIENIALTSAVKHEGETARFRFTVTCSKGTYVRTLAVAIGEKLGFPAHMSHLIRTASGAFSLDECFTFEELEAQAEAGTIDEHKVPIERALNHLPKWVISDTLAKKVENGALLDIPEQFSQLTCEDRIAVFTESGNCLAIYFPHPTKQGLLKPAKVLVQKSEQ</sequence>
<dbReference type="PANTHER" id="PTHR13767:SF2">
    <property type="entry name" value="PSEUDOURIDYLATE SYNTHASE TRUB1"/>
    <property type="match status" value="1"/>
</dbReference>
<evidence type="ECO:0000256" key="5">
    <source>
        <dbReference type="HAMAP-Rule" id="MF_01080"/>
    </source>
</evidence>
<proteinExistence type="inferred from homology"/>
<evidence type="ECO:0000256" key="1">
    <source>
        <dbReference type="ARBA" id="ARBA00000385"/>
    </source>
</evidence>
<dbReference type="Gene3D" id="3.30.2350.10">
    <property type="entry name" value="Pseudouridine synthase"/>
    <property type="match status" value="1"/>
</dbReference>
<name>A0ABN3ZD34_BACA1</name>
<keyword evidence="4 5" id="KW-0413">Isomerase</keyword>